<evidence type="ECO:0000313" key="2">
    <source>
        <dbReference type="EMBL" id="KAF8440227.1"/>
    </source>
</evidence>
<keyword evidence="3" id="KW-1185">Reference proteome</keyword>
<dbReference type="AlphaFoldDB" id="A0AAD4BUC4"/>
<name>A0AAD4BUC4_BOLED</name>
<sequence length="194" mass="21252">MLQDGNCLSMLELAAVVVSNSDSDNFDMPNVEWEEIAMQSEDILQAISTLGISGPESKNLSGDSKLTPSTPPLCSVIQLASFTDSPLTPLPSTQLQAAQSLTHVNVKSIANKHVTTMQTLLAIEDKLIQSIRYAMSLSDDHLHFEHHLSPSIQEISGRYHPLPITVFDEPPPNQNKENKNTVQPGPDQLSLTKR</sequence>
<organism evidence="2 3">
    <name type="scientific">Boletus edulis BED1</name>
    <dbReference type="NCBI Taxonomy" id="1328754"/>
    <lineage>
        <taxon>Eukaryota</taxon>
        <taxon>Fungi</taxon>
        <taxon>Dikarya</taxon>
        <taxon>Basidiomycota</taxon>
        <taxon>Agaricomycotina</taxon>
        <taxon>Agaricomycetes</taxon>
        <taxon>Agaricomycetidae</taxon>
        <taxon>Boletales</taxon>
        <taxon>Boletineae</taxon>
        <taxon>Boletaceae</taxon>
        <taxon>Boletoideae</taxon>
        <taxon>Boletus</taxon>
    </lineage>
</organism>
<comment type="caution">
    <text evidence="2">The sequence shown here is derived from an EMBL/GenBank/DDBJ whole genome shotgun (WGS) entry which is preliminary data.</text>
</comment>
<dbReference type="EMBL" id="WHUW01000012">
    <property type="protein sequence ID" value="KAF8440227.1"/>
    <property type="molecule type" value="Genomic_DNA"/>
</dbReference>
<reference evidence="2" key="2">
    <citation type="journal article" date="2020" name="Nat. Commun.">
        <title>Large-scale genome sequencing of mycorrhizal fungi provides insights into the early evolution of symbiotic traits.</title>
        <authorList>
            <person name="Miyauchi S."/>
            <person name="Kiss E."/>
            <person name="Kuo A."/>
            <person name="Drula E."/>
            <person name="Kohler A."/>
            <person name="Sanchez-Garcia M."/>
            <person name="Morin E."/>
            <person name="Andreopoulos B."/>
            <person name="Barry K.W."/>
            <person name="Bonito G."/>
            <person name="Buee M."/>
            <person name="Carver A."/>
            <person name="Chen C."/>
            <person name="Cichocki N."/>
            <person name="Clum A."/>
            <person name="Culley D."/>
            <person name="Crous P.W."/>
            <person name="Fauchery L."/>
            <person name="Girlanda M."/>
            <person name="Hayes R.D."/>
            <person name="Keri Z."/>
            <person name="LaButti K."/>
            <person name="Lipzen A."/>
            <person name="Lombard V."/>
            <person name="Magnuson J."/>
            <person name="Maillard F."/>
            <person name="Murat C."/>
            <person name="Nolan M."/>
            <person name="Ohm R.A."/>
            <person name="Pangilinan J."/>
            <person name="Pereira M.F."/>
            <person name="Perotto S."/>
            <person name="Peter M."/>
            <person name="Pfister S."/>
            <person name="Riley R."/>
            <person name="Sitrit Y."/>
            <person name="Stielow J.B."/>
            <person name="Szollosi G."/>
            <person name="Zifcakova L."/>
            <person name="Stursova M."/>
            <person name="Spatafora J.W."/>
            <person name="Tedersoo L."/>
            <person name="Vaario L.M."/>
            <person name="Yamada A."/>
            <person name="Yan M."/>
            <person name="Wang P."/>
            <person name="Xu J."/>
            <person name="Bruns T."/>
            <person name="Baldrian P."/>
            <person name="Vilgalys R."/>
            <person name="Dunand C."/>
            <person name="Henrissat B."/>
            <person name="Grigoriev I.V."/>
            <person name="Hibbett D."/>
            <person name="Nagy L.G."/>
            <person name="Martin F.M."/>
        </authorList>
    </citation>
    <scope>NUCLEOTIDE SEQUENCE</scope>
    <source>
        <strain evidence="2">BED1</strain>
    </source>
</reference>
<accession>A0AAD4BUC4</accession>
<evidence type="ECO:0000313" key="3">
    <source>
        <dbReference type="Proteomes" id="UP001194468"/>
    </source>
</evidence>
<evidence type="ECO:0000256" key="1">
    <source>
        <dbReference type="SAM" id="MobiDB-lite"/>
    </source>
</evidence>
<proteinExistence type="predicted"/>
<protein>
    <submittedName>
        <fullName evidence="2">Uncharacterized protein</fullName>
    </submittedName>
</protein>
<feature type="region of interest" description="Disordered" evidence="1">
    <location>
        <begin position="168"/>
        <end position="194"/>
    </location>
</feature>
<dbReference type="Proteomes" id="UP001194468">
    <property type="component" value="Unassembled WGS sequence"/>
</dbReference>
<reference evidence="2" key="1">
    <citation type="submission" date="2019-10" db="EMBL/GenBank/DDBJ databases">
        <authorList>
            <consortium name="DOE Joint Genome Institute"/>
            <person name="Kuo A."/>
            <person name="Miyauchi S."/>
            <person name="Kiss E."/>
            <person name="Drula E."/>
            <person name="Kohler A."/>
            <person name="Sanchez-Garcia M."/>
            <person name="Andreopoulos B."/>
            <person name="Barry K.W."/>
            <person name="Bonito G."/>
            <person name="Buee M."/>
            <person name="Carver A."/>
            <person name="Chen C."/>
            <person name="Cichocki N."/>
            <person name="Clum A."/>
            <person name="Culley D."/>
            <person name="Crous P.W."/>
            <person name="Fauchery L."/>
            <person name="Girlanda M."/>
            <person name="Hayes R."/>
            <person name="Keri Z."/>
            <person name="LaButti K."/>
            <person name="Lipzen A."/>
            <person name="Lombard V."/>
            <person name="Magnuson J."/>
            <person name="Maillard F."/>
            <person name="Morin E."/>
            <person name="Murat C."/>
            <person name="Nolan M."/>
            <person name="Ohm R."/>
            <person name="Pangilinan J."/>
            <person name="Pereira M."/>
            <person name="Perotto S."/>
            <person name="Peter M."/>
            <person name="Riley R."/>
            <person name="Sitrit Y."/>
            <person name="Stielow B."/>
            <person name="Szollosi G."/>
            <person name="Zifcakova L."/>
            <person name="Stursova M."/>
            <person name="Spatafora J.W."/>
            <person name="Tedersoo L."/>
            <person name="Vaario L.-M."/>
            <person name="Yamada A."/>
            <person name="Yan M."/>
            <person name="Wang P."/>
            <person name="Xu J."/>
            <person name="Bruns T."/>
            <person name="Baldrian P."/>
            <person name="Vilgalys R."/>
            <person name="Henrissat B."/>
            <person name="Grigoriev I.V."/>
            <person name="Hibbett D."/>
            <person name="Nagy L.G."/>
            <person name="Martin F.M."/>
        </authorList>
    </citation>
    <scope>NUCLEOTIDE SEQUENCE</scope>
    <source>
        <strain evidence="2">BED1</strain>
    </source>
</reference>
<gene>
    <name evidence="2" type="ORF">L210DRAFT_977270</name>
</gene>